<dbReference type="AlphaFoldDB" id="A0A1E1WSN3"/>
<evidence type="ECO:0000313" key="10">
    <source>
        <dbReference type="EMBL" id="JAT82152.1"/>
    </source>
</evidence>
<name>A0A1E1WSN3_PECGO</name>
<evidence type="ECO:0000313" key="12">
    <source>
        <dbReference type="EMBL" id="JAT83399.1"/>
    </source>
</evidence>
<evidence type="ECO:0000259" key="7">
    <source>
        <dbReference type="Pfam" id="PF24456"/>
    </source>
</evidence>
<dbReference type="OrthoDB" id="7476315at2759"/>
<evidence type="ECO:0000313" key="8">
    <source>
        <dbReference type="EMBL" id="JAT79550.1"/>
    </source>
</evidence>
<accession>A0A1E1WSN3</accession>
<evidence type="ECO:0000256" key="1">
    <source>
        <dbReference type="ARBA" id="ARBA00004141"/>
    </source>
</evidence>
<dbReference type="Pfam" id="PF24456">
    <property type="entry name" value="RHD_RETREG1-3"/>
    <property type="match status" value="1"/>
</dbReference>
<dbReference type="EMBL" id="GDQN01008335">
    <property type="protein sequence ID" value="JAT82719.1"/>
    <property type="molecule type" value="Transcribed_RNA"/>
</dbReference>
<dbReference type="EMBL" id="GDQN01001082">
    <property type="protein sequence ID" value="JAT89972.1"/>
    <property type="molecule type" value="Transcribed_RNA"/>
</dbReference>
<evidence type="ECO:0000313" key="9">
    <source>
        <dbReference type="EMBL" id="JAT79774.1"/>
    </source>
</evidence>
<evidence type="ECO:0000256" key="4">
    <source>
        <dbReference type="ARBA" id="ARBA00023136"/>
    </source>
</evidence>
<keyword evidence="4 6" id="KW-0472">Membrane</keyword>
<feature type="domain" description="RETREG1-3/ARL6IP-like N-terminal reticulon-homology" evidence="7">
    <location>
        <begin position="32"/>
        <end position="172"/>
    </location>
</feature>
<evidence type="ECO:0000256" key="6">
    <source>
        <dbReference type="SAM" id="Phobius"/>
    </source>
</evidence>
<comment type="subcellular location">
    <subcellularLocation>
        <location evidence="1">Membrane</location>
        <topology evidence="1">Multi-pass membrane protein</topology>
    </subcellularLocation>
</comment>
<dbReference type="EMBL" id="GDQN01011504">
    <property type="protein sequence ID" value="JAT79550.1"/>
    <property type="molecule type" value="Transcribed_RNA"/>
</dbReference>
<dbReference type="EMBL" id="GDQN01011280">
    <property type="protein sequence ID" value="JAT79774.1"/>
    <property type="molecule type" value="Transcribed_RNA"/>
</dbReference>
<dbReference type="InterPro" id="IPR057282">
    <property type="entry name" value="RETREG1-3-like_RHD"/>
</dbReference>
<gene>
    <name evidence="9" type="ORF">g.11040</name>
    <name evidence="10" type="ORF">g.11042</name>
    <name evidence="8" type="ORF">g.11045</name>
    <name evidence="12" type="ORF">g.11046</name>
    <name evidence="11" type="ORF">g.11049</name>
    <name evidence="13" type="ORF">g.11051</name>
</gene>
<evidence type="ECO:0000313" key="13">
    <source>
        <dbReference type="EMBL" id="JAT89972.1"/>
    </source>
</evidence>
<dbReference type="EMBL" id="GDQN01008902">
    <property type="protein sequence ID" value="JAT82152.1"/>
    <property type="molecule type" value="Transcribed_RNA"/>
</dbReference>
<proteinExistence type="predicted"/>
<feature type="transmembrane region" description="Helical" evidence="6">
    <location>
        <begin position="45"/>
        <end position="66"/>
    </location>
</feature>
<keyword evidence="2 6" id="KW-0812">Transmembrane</keyword>
<feature type="region of interest" description="Disordered" evidence="5">
    <location>
        <begin position="320"/>
        <end position="346"/>
    </location>
</feature>
<dbReference type="GO" id="GO:0005783">
    <property type="term" value="C:endoplasmic reticulum"/>
    <property type="evidence" value="ECO:0007669"/>
    <property type="project" value="UniProtKB-ARBA"/>
</dbReference>
<keyword evidence="3 6" id="KW-1133">Transmembrane helix</keyword>
<protein>
    <recommendedName>
        <fullName evidence="7">RETREG1-3/ARL6IP-like N-terminal reticulon-homology domain-containing protein</fullName>
    </recommendedName>
</protein>
<reference evidence="13" key="1">
    <citation type="submission" date="2015-09" db="EMBL/GenBank/DDBJ databases">
        <title>De novo assembly of Pectinophora gossypiella (Pink Bollworm) gut transcriptome.</title>
        <authorList>
            <person name="Tassone E.E."/>
        </authorList>
    </citation>
    <scope>NUCLEOTIDE SEQUENCE</scope>
</reference>
<evidence type="ECO:0000256" key="2">
    <source>
        <dbReference type="ARBA" id="ARBA00022692"/>
    </source>
</evidence>
<evidence type="ECO:0000256" key="3">
    <source>
        <dbReference type="ARBA" id="ARBA00022989"/>
    </source>
</evidence>
<organism evidence="13">
    <name type="scientific">Pectinophora gossypiella</name>
    <name type="common">Cotton pink bollworm</name>
    <name type="synonym">Depressaria gossypiella</name>
    <dbReference type="NCBI Taxonomy" id="13191"/>
    <lineage>
        <taxon>Eukaryota</taxon>
        <taxon>Metazoa</taxon>
        <taxon>Ecdysozoa</taxon>
        <taxon>Arthropoda</taxon>
        <taxon>Hexapoda</taxon>
        <taxon>Insecta</taxon>
        <taxon>Pterygota</taxon>
        <taxon>Neoptera</taxon>
        <taxon>Endopterygota</taxon>
        <taxon>Lepidoptera</taxon>
        <taxon>Glossata</taxon>
        <taxon>Ditrysia</taxon>
        <taxon>Gelechioidea</taxon>
        <taxon>Gelechiidae</taxon>
        <taxon>Apatetrinae</taxon>
        <taxon>Pectinophora</taxon>
    </lineage>
</organism>
<dbReference type="EMBL" id="GDQN01007655">
    <property type="protein sequence ID" value="JAT83399.1"/>
    <property type="molecule type" value="Transcribed_RNA"/>
</dbReference>
<evidence type="ECO:0000313" key="11">
    <source>
        <dbReference type="EMBL" id="JAT82719.1"/>
    </source>
</evidence>
<evidence type="ECO:0000256" key="5">
    <source>
        <dbReference type="SAM" id="MobiDB-lite"/>
    </source>
</evidence>
<sequence>MIASLKKIFKWGPAKHLETKKNQGSLLLTAFIGLFEDILLWKKMWLSLSCIFFLNVLFLICIHWQINILESIFCSCLAILSMDAFETWLKYKHRTACLKKWASHSGSEFNTVILNIKNWMRRRWMEFIYLRETNHTKAFLLVSIFFSILFLVGKYINGYVLLYLLFMSLCVLRKIAPPIHRFIRKIQQNADSDGELEGLIPDISDVDIKLLSIEPEQPIIDDRQSLDYWKPEDLPLEDGSDSSEHSSSLVTNLSMDKMKTFDKDVETSDSSEDEYIPLEQQKELQSTLEVIQPASTWSSSAYNALFNITGAMANMMYSTPEQTKRKRVSSVDSSDGFEMIDKNDLN</sequence>
<dbReference type="GO" id="GO:0016020">
    <property type="term" value="C:membrane"/>
    <property type="evidence" value="ECO:0007669"/>
    <property type="project" value="UniProtKB-SubCell"/>
</dbReference>